<evidence type="ECO:0000313" key="1">
    <source>
        <dbReference type="EMBL" id="JAD53189.1"/>
    </source>
</evidence>
<reference evidence="1" key="2">
    <citation type="journal article" date="2015" name="Data Brief">
        <title>Shoot transcriptome of the giant reed, Arundo donax.</title>
        <authorList>
            <person name="Barrero R.A."/>
            <person name="Guerrero F.D."/>
            <person name="Moolhuijzen P."/>
            <person name="Goolsby J.A."/>
            <person name="Tidwell J."/>
            <person name="Bellgard S.E."/>
            <person name="Bellgard M.I."/>
        </authorList>
    </citation>
    <scope>NUCLEOTIDE SEQUENCE</scope>
    <source>
        <tissue evidence="1">Shoot tissue taken approximately 20 cm above the soil surface</tissue>
    </source>
</reference>
<organism evidence="1">
    <name type="scientific">Arundo donax</name>
    <name type="common">Giant reed</name>
    <name type="synonym">Donax arundinaceus</name>
    <dbReference type="NCBI Taxonomy" id="35708"/>
    <lineage>
        <taxon>Eukaryota</taxon>
        <taxon>Viridiplantae</taxon>
        <taxon>Streptophyta</taxon>
        <taxon>Embryophyta</taxon>
        <taxon>Tracheophyta</taxon>
        <taxon>Spermatophyta</taxon>
        <taxon>Magnoliopsida</taxon>
        <taxon>Liliopsida</taxon>
        <taxon>Poales</taxon>
        <taxon>Poaceae</taxon>
        <taxon>PACMAD clade</taxon>
        <taxon>Arundinoideae</taxon>
        <taxon>Arundineae</taxon>
        <taxon>Arundo</taxon>
    </lineage>
</organism>
<name>A0A0A9ANA2_ARUDO</name>
<protein>
    <submittedName>
        <fullName evidence="1">Uncharacterized protein</fullName>
    </submittedName>
</protein>
<dbReference type="EMBL" id="GBRH01244706">
    <property type="protein sequence ID" value="JAD53189.1"/>
    <property type="molecule type" value="Transcribed_RNA"/>
</dbReference>
<accession>A0A0A9ANA2</accession>
<dbReference type="AlphaFoldDB" id="A0A0A9ANA2"/>
<proteinExistence type="predicted"/>
<sequence length="29" mass="3189">MWQQGWVLVVVASSVLVKDHIVVGPVDQV</sequence>
<reference evidence="1" key="1">
    <citation type="submission" date="2014-09" db="EMBL/GenBank/DDBJ databases">
        <authorList>
            <person name="Magalhaes I.L.F."/>
            <person name="Oliveira U."/>
            <person name="Santos F.R."/>
            <person name="Vidigal T.H.D.A."/>
            <person name="Brescovit A.D."/>
            <person name="Santos A.J."/>
        </authorList>
    </citation>
    <scope>NUCLEOTIDE SEQUENCE</scope>
    <source>
        <tissue evidence="1">Shoot tissue taken approximately 20 cm above the soil surface</tissue>
    </source>
</reference>